<proteinExistence type="predicted"/>
<evidence type="ECO:0000256" key="1">
    <source>
        <dbReference type="SAM" id="MobiDB-lite"/>
    </source>
</evidence>
<evidence type="ECO:0000313" key="3">
    <source>
        <dbReference type="Proteomes" id="UP000322873"/>
    </source>
</evidence>
<feature type="compositionally biased region" description="Basic and acidic residues" evidence="1">
    <location>
        <begin position="1"/>
        <end position="12"/>
    </location>
</feature>
<dbReference type="Proteomes" id="UP000322873">
    <property type="component" value="Unassembled WGS sequence"/>
</dbReference>
<organism evidence="2 3">
    <name type="scientific">Monilinia fructicola</name>
    <name type="common">Brown rot fungus</name>
    <name type="synonym">Ciboria fructicola</name>
    <dbReference type="NCBI Taxonomy" id="38448"/>
    <lineage>
        <taxon>Eukaryota</taxon>
        <taxon>Fungi</taxon>
        <taxon>Dikarya</taxon>
        <taxon>Ascomycota</taxon>
        <taxon>Pezizomycotina</taxon>
        <taxon>Leotiomycetes</taxon>
        <taxon>Helotiales</taxon>
        <taxon>Sclerotiniaceae</taxon>
        <taxon>Monilinia</taxon>
    </lineage>
</organism>
<feature type="region of interest" description="Disordered" evidence="1">
    <location>
        <begin position="1"/>
        <end position="41"/>
    </location>
</feature>
<gene>
    <name evidence="2" type="ORF">EYC84_005577</name>
</gene>
<keyword evidence="3" id="KW-1185">Reference proteome</keyword>
<comment type="caution">
    <text evidence="2">The sequence shown here is derived from an EMBL/GenBank/DDBJ whole genome shotgun (WGS) entry which is preliminary data.</text>
</comment>
<sequence>MRTSKPPDRVRSLDFAPPPISQSTTWQHDPPPEITTSSWKLETPPIPIGNISSRFRRVWLGKGERRIVCLWRTDGRDKFAENDEFVLWGWVWKPRPLLFSRN</sequence>
<protein>
    <submittedName>
        <fullName evidence="2">Uncharacterized protein</fullName>
    </submittedName>
</protein>
<reference evidence="2 3" key="1">
    <citation type="submission" date="2019-06" db="EMBL/GenBank/DDBJ databases">
        <title>Genome Sequence of the Brown Rot Fungal Pathogen Monilinia fructicola.</title>
        <authorList>
            <person name="De Miccolis Angelini R.M."/>
            <person name="Landi L."/>
            <person name="Abate D."/>
            <person name="Pollastro S."/>
            <person name="Romanazzi G."/>
            <person name="Faretra F."/>
        </authorList>
    </citation>
    <scope>NUCLEOTIDE SEQUENCE [LARGE SCALE GENOMIC DNA]</scope>
    <source>
        <strain evidence="2 3">Mfrc123</strain>
    </source>
</reference>
<dbReference type="AlphaFoldDB" id="A0A5M9K5F4"/>
<accession>A0A5M9K5F4</accession>
<evidence type="ECO:0000313" key="2">
    <source>
        <dbReference type="EMBL" id="KAA8574045.1"/>
    </source>
</evidence>
<dbReference type="EMBL" id="VICG01000003">
    <property type="protein sequence ID" value="KAA8574045.1"/>
    <property type="molecule type" value="Genomic_DNA"/>
</dbReference>
<name>A0A5M9K5F4_MONFR</name>